<dbReference type="InterPro" id="IPR032118">
    <property type="entry name" value="Phage_holin_HP1"/>
</dbReference>
<protein>
    <submittedName>
        <fullName evidence="2">Alpha/beta hydrolase</fullName>
    </submittedName>
</protein>
<dbReference type="Pfam" id="PF16080">
    <property type="entry name" value="Phage_holin_2_3"/>
    <property type="match status" value="1"/>
</dbReference>
<proteinExistence type="predicted"/>
<dbReference type="AlphaFoldDB" id="A0A3R0XJJ2"/>
<feature type="transmembrane region" description="Helical" evidence="1">
    <location>
        <begin position="7"/>
        <end position="23"/>
    </location>
</feature>
<dbReference type="EMBL" id="RVIJ01000011">
    <property type="protein sequence ID" value="MLW01097.1"/>
    <property type="molecule type" value="Genomic_DNA"/>
</dbReference>
<organism evidence="2">
    <name type="scientific">Salmonella enterica</name>
    <name type="common">Salmonella choleraesuis</name>
    <dbReference type="NCBI Taxonomy" id="28901"/>
    <lineage>
        <taxon>Bacteria</taxon>
        <taxon>Pseudomonadati</taxon>
        <taxon>Pseudomonadota</taxon>
        <taxon>Gammaproteobacteria</taxon>
        <taxon>Enterobacterales</taxon>
        <taxon>Enterobacteriaceae</taxon>
        <taxon>Salmonella</taxon>
    </lineage>
</organism>
<reference evidence="2" key="1">
    <citation type="submission" date="2018-10" db="EMBL/GenBank/DDBJ databases">
        <authorList>
            <consortium name="PulseNet: The National Subtyping Network for Foodborne Disease Surveillance"/>
            <person name="Tarr C.L."/>
            <person name="Trees E."/>
            <person name="Katz L.S."/>
            <person name="Carleton-Romer H.A."/>
            <person name="Stroika S."/>
            <person name="Kucerova Z."/>
            <person name="Roache K.F."/>
            <person name="Sabol A.L."/>
            <person name="Besser J."/>
            <person name="Gerner-Smidt P."/>
        </authorList>
    </citation>
    <scope>NUCLEOTIDE SEQUENCE [LARGE SCALE GENOMIC DNA]</scope>
    <source>
        <strain evidence="2">PNUSAS038541</strain>
    </source>
</reference>
<dbReference type="GO" id="GO:0016787">
    <property type="term" value="F:hydrolase activity"/>
    <property type="evidence" value="ECO:0007669"/>
    <property type="project" value="UniProtKB-KW"/>
</dbReference>
<name>A0A3R0XJJ2_SALER</name>
<gene>
    <name evidence="2" type="ORF">EAK82_12750</name>
</gene>
<evidence type="ECO:0000256" key="1">
    <source>
        <dbReference type="SAM" id="Phobius"/>
    </source>
</evidence>
<dbReference type="Proteomes" id="UP000885392">
    <property type="component" value="Unassembled WGS sequence"/>
</dbReference>
<keyword evidence="1" id="KW-1133">Transmembrane helix</keyword>
<evidence type="ECO:0000313" key="2">
    <source>
        <dbReference type="EMBL" id="MLW01097.1"/>
    </source>
</evidence>
<comment type="caution">
    <text evidence="2">The sequence shown here is derived from an EMBL/GenBank/DDBJ whole genome shotgun (WGS) entry which is preliminary data.</text>
</comment>
<keyword evidence="1" id="KW-0472">Membrane</keyword>
<sequence>MEKHTSWLAYLWAVICGVLAQWTVHDYGALIGIILGIGTFWVNRHYKKKSERTQARLATAQARQAAALEKRNQILEQIVRKPDSAATALIVESERLDDADKN</sequence>
<accession>A0A3R0XJJ2</accession>
<keyword evidence="1" id="KW-0812">Transmembrane</keyword>
<feature type="transmembrane region" description="Helical" evidence="1">
    <location>
        <begin position="29"/>
        <end position="46"/>
    </location>
</feature>
<keyword evidence="2" id="KW-0378">Hydrolase</keyword>